<evidence type="ECO:0000256" key="1">
    <source>
        <dbReference type="SAM" id="MobiDB-lite"/>
    </source>
</evidence>
<evidence type="ECO:0000313" key="4">
    <source>
        <dbReference type="Proteomes" id="UP001365542"/>
    </source>
</evidence>
<proteinExistence type="predicted"/>
<dbReference type="AlphaFoldDB" id="A0AAV9XTC7"/>
<feature type="compositionally biased region" description="Basic and acidic residues" evidence="1">
    <location>
        <begin position="530"/>
        <end position="540"/>
    </location>
</feature>
<dbReference type="InterPro" id="IPR055528">
    <property type="entry name" value="DUF7102"/>
</dbReference>
<name>A0AAV9XTC7_9PEZI</name>
<feature type="compositionally biased region" description="Polar residues" evidence="1">
    <location>
        <begin position="587"/>
        <end position="612"/>
    </location>
</feature>
<accession>A0AAV9XTC7</accession>
<reference evidence="3 4" key="1">
    <citation type="submission" date="2019-10" db="EMBL/GenBank/DDBJ databases">
        <authorList>
            <person name="Palmer J.M."/>
        </authorList>
    </citation>
    <scope>NUCLEOTIDE SEQUENCE [LARGE SCALE GENOMIC DNA]</scope>
    <source>
        <strain evidence="3 4">TWF694</strain>
    </source>
</reference>
<comment type="caution">
    <text evidence="3">The sequence shown here is derived from an EMBL/GenBank/DDBJ whole genome shotgun (WGS) entry which is preliminary data.</text>
</comment>
<gene>
    <name evidence="3" type="ORF">TWF694_001402</name>
</gene>
<dbReference type="Pfam" id="PF23394">
    <property type="entry name" value="DUF7102"/>
    <property type="match status" value="1"/>
</dbReference>
<dbReference type="Proteomes" id="UP001365542">
    <property type="component" value="Unassembled WGS sequence"/>
</dbReference>
<dbReference type="EMBL" id="JAVHJO010000001">
    <property type="protein sequence ID" value="KAK6544716.1"/>
    <property type="molecule type" value="Genomic_DNA"/>
</dbReference>
<keyword evidence="4" id="KW-1185">Reference proteome</keyword>
<evidence type="ECO:0000313" key="3">
    <source>
        <dbReference type="EMBL" id="KAK6544716.1"/>
    </source>
</evidence>
<feature type="region of interest" description="Disordered" evidence="1">
    <location>
        <begin position="513"/>
        <end position="562"/>
    </location>
</feature>
<evidence type="ECO:0000259" key="2">
    <source>
        <dbReference type="Pfam" id="PF23394"/>
    </source>
</evidence>
<feature type="domain" description="DUF7102" evidence="2">
    <location>
        <begin position="627"/>
        <end position="801"/>
    </location>
</feature>
<protein>
    <recommendedName>
        <fullName evidence="2">DUF7102 domain-containing protein</fullName>
    </recommendedName>
</protein>
<organism evidence="3 4">
    <name type="scientific">Orbilia ellipsospora</name>
    <dbReference type="NCBI Taxonomy" id="2528407"/>
    <lineage>
        <taxon>Eukaryota</taxon>
        <taxon>Fungi</taxon>
        <taxon>Dikarya</taxon>
        <taxon>Ascomycota</taxon>
        <taxon>Pezizomycotina</taxon>
        <taxon>Orbiliomycetes</taxon>
        <taxon>Orbiliales</taxon>
        <taxon>Orbiliaceae</taxon>
        <taxon>Orbilia</taxon>
    </lineage>
</organism>
<feature type="region of interest" description="Disordered" evidence="1">
    <location>
        <begin position="587"/>
        <end position="624"/>
    </location>
</feature>
<sequence length="852" mass="94884">MPPDQSLLLYARAYDLVEDHTSISPLSFICLPFDTDDESIDTHTLLAELKNQLQSLHLGSIKILKDPLEVTKDVGTLLSKTISPQKYREDEGIYTEAWDSLRIEEPILRFESVFTLDNSSASALKGMIDLRRLAVREADVDNDLDEGLLFPAWAWERGNDIMQDVAGDKMTVERGVLEYLRRIVKVPAVDFAVPDDGEKLNDFDNAKPTTPPLLPLASPASPTSSLSFKTLFDSFEPFYITEEGLKPFDDDPNSMVGEESLDVTPTTDRILRQIRTPTQITPSPAKSNFGELHIETPLTPPFTSPIPHNISQSLINKNSPNVSPTLNLDYPDQPRKRVKFSDEIGEFIFPPSFDPSEEGKEEETTQDLLTKSAMAEFAMGVMEPGARYFLMKLQQEQLEDSAGPRNGSRDGLQVAVPIVDWERPVPVWVSGRGLAGALEYNVGEDEDVLEKWDYRKSLDISGLQWSIGRPVDSENETILPADEDEWWTLSGNIFPTAPIETIIEDEDEAFWKGETEKREDDELETMKIPPKMDLDSLVERRKQKRSNINNSSEKPRPSIFDSRSNLSSFLSLQNRAFEGPSIFESWQEPQTPLSTESPITAPSSVKTPTINHPPNVGKSPPEDPASSFIISTSLLANRALYRNIKSLCPKSTFIERDFDSSYIINMFGERDQVPGEPTDEADIIVSPLAGIIITNLQTIRQRPLPGKPPFQAPVSAAALPKGIRDRIMKISERYERLVVCVSVDIGGAGAEDLSLGKADYGIIAGFVGFCEALGNVHVEVMKGGRSMENMGRWIVDNLAIHSKKWKEAGLAVQISERETLVCYVLASVDGDSFGLIVTGIFDSGKPFFVRRE</sequence>